<dbReference type="Gramene" id="OQU85296">
    <property type="protein sequence ID" value="OQU85296"/>
    <property type="gene ID" value="SORBI_3004G212350"/>
</dbReference>
<evidence type="ECO:0000256" key="1">
    <source>
        <dbReference type="SAM" id="MobiDB-lite"/>
    </source>
</evidence>
<name>A0A1Z5RPI3_SORBI</name>
<dbReference type="Proteomes" id="UP000000768">
    <property type="component" value="Chromosome 4"/>
</dbReference>
<feature type="compositionally biased region" description="Low complexity" evidence="1">
    <location>
        <begin position="51"/>
        <end position="61"/>
    </location>
</feature>
<reference evidence="2 3" key="1">
    <citation type="journal article" date="2009" name="Nature">
        <title>The Sorghum bicolor genome and the diversification of grasses.</title>
        <authorList>
            <person name="Paterson A.H."/>
            <person name="Bowers J.E."/>
            <person name="Bruggmann R."/>
            <person name="Dubchak I."/>
            <person name="Grimwood J."/>
            <person name="Gundlach H."/>
            <person name="Haberer G."/>
            <person name="Hellsten U."/>
            <person name="Mitros T."/>
            <person name="Poliakov A."/>
            <person name="Schmutz J."/>
            <person name="Spannagl M."/>
            <person name="Tang H."/>
            <person name="Wang X."/>
            <person name="Wicker T."/>
            <person name="Bharti A.K."/>
            <person name="Chapman J."/>
            <person name="Feltus F.A."/>
            <person name="Gowik U."/>
            <person name="Grigoriev I.V."/>
            <person name="Lyons E."/>
            <person name="Maher C.A."/>
            <person name="Martis M."/>
            <person name="Narechania A."/>
            <person name="Otillar R.P."/>
            <person name="Penning B.W."/>
            <person name="Salamov A.A."/>
            <person name="Wang Y."/>
            <person name="Zhang L."/>
            <person name="Carpita N.C."/>
            <person name="Freeling M."/>
            <person name="Gingle A.R."/>
            <person name="Hash C.T."/>
            <person name="Keller B."/>
            <person name="Klein P."/>
            <person name="Kresovich S."/>
            <person name="McCann M.C."/>
            <person name="Ming R."/>
            <person name="Peterson D.G."/>
            <person name="Mehboob-ur-Rahman"/>
            <person name="Ware D."/>
            <person name="Westhoff P."/>
            <person name="Mayer K.F."/>
            <person name="Messing J."/>
            <person name="Rokhsar D.S."/>
        </authorList>
    </citation>
    <scope>NUCLEOTIDE SEQUENCE [LARGE SCALE GENOMIC DNA]</scope>
    <source>
        <strain evidence="3">cv. BTx623</strain>
    </source>
</reference>
<organism evidence="2 3">
    <name type="scientific">Sorghum bicolor</name>
    <name type="common">Sorghum</name>
    <name type="synonym">Sorghum vulgare</name>
    <dbReference type="NCBI Taxonomy" id="4558"/>
    <lineage>
        <taxon>Eukaryota</taxon>
        <taxon>Viridiplantae</taxon>
        <taxon>Streptophyta</taxon>
        <taxon>Embryophyta</taxon>
        <taxon>Tracheophyta</taxon>
        <taxon>Spermatophyta</taxon>
        <taxon>Magnoliopsida</taxon>
        <taxon>Liliopsida</taxon>
        <taxon>Poales</taxon>
        <taxon>Poaceae</taxon>
        <taxon>PACMAD clade</taxon>
        <taxon>Panicoideae</taxon>
        <taxon>Andropogonodae</taxon>
        <taxon>Andropogoneae</taxon>
        <taxon>Sorghinae</taxon>
        <taxon>Sorghum</taxon>
    </lineage>
</organism>
<protein>
    <submittedName>
        <fullName evidence="2">Uncharacterized protein</fullName>
    </submittedName>
</protein>
<evidence type="ECO:0000313" key="3">
    <source>
        <dbReference type="Proteomes" id="UP000000768"/>
    </source>
</evidence>
<keyword evidence="3" id="KW-1185">Reference proteome</keyword>
<sequence length="128" mass="13846">MRSNFLHYKSAALNQPASHAAPSRGGANVPAPPPSRPGGNRTTVRQHRAISSATSGSSETSLIQAGSNRHLQPTLAMVCSFHPSTPPIVHMNLISYDLRILPSVECGFSTCKSIYKHLQFSIFRANFC</sequence>
<feature type="region of interest" description="Disordered" evidence="1">
    <location>
        <begin position="14"/>
        <end position="66"/>
    </location>
</feature>
<dbReference type="InParanoid" id="A0A1Z5RPI3"/>
<proteinExistence type="predicted"/>
<gene>
    <name evidence="2" type="ORF">SORBI_3004G212350</name>
</gene>
<evidence type="ECO:0000313" key="2">
    <source>
        <dbReference type="EMBL" id="OQU85296.1"/>
    </source>
</evidence>
<reference evidence="3" key="2">
    <citation type="journal article" date="2018" name="Plant J.">
        <title>The Sorghum bicolor reference genome: improved assembly, gene annotations, a transcriptome atlas, and signatures of genome organization.</title>
        <authorList>
            <person name="McCormick R.F."/>
            <person name="Truong S.K."/>
            <person name="Sreedasyam A."/>
            <person name="Jenkins J."/>
            <person name="Shu S."/>
            <person name="Sims D."/>
            <person name="Kennedy M."/>
            <person name="Amirebrahimi M."/>
            <person name="Weers B.D."/>
            <person name="McKinley B."/>
            <person name="Mattison A."/>
            <person name="Morishige D.T."/>
            <person name="Grimwood J."/>
            <person name="Schmutz J."/>
            <person name="Mullet J.E."/>
        </authorList>
    </citation>
    <scope>NUCLEOTIDE SEQUENCE [LARGE SCALE GENOMIC DNA]</scope>
    <source>
        <strain evidence="3">cv. BTx623</strain>
    </source>
</reference>
<accession>A0A1Z5RPI3</accession>
<dbReference type="EMBL" id="CM000763">
    <property type="protein sequence ID" value="OQU85296.1"/>
    <property type="molecule type" value="Genomic_DNA"/>
</dbReference>
<dbReference type="AlphaFoldDB" id="A0A1Z5RPI3"/>